<comment type="similarity">
    <text evidence="8">Belongs to the glycosyltransferase 2 family. GtrB subfamily.</text>
</comment>
<dbReference type="InterPro" id="IPR050256">
    <property type="entry name" value="Glycosyltransferase_2"/>
</dbReference>
<name>A0A0C1QK12_9RICK</name>
<dbReference type="GO" id="GO:0016757">
    <property type="term" value="F:glycosyltransferase activity"/>
    <property type="evidence" value="ECO:0007669"/>
    <property type="project" value="UniProtKB-KW"/>
</dbReference>
<dbReference type="RefSeq" id="WP_039455119.1">
    <property type="nucleotide sequence ID" value="NZ_JSWE01000058.1"/>
</dbReference>
<keyword evidence="6 9" id="KW-1133">Transmembrane helix</keyword>
<accession>A0A0C1QK12</accession>
<evidence type="ECO:0000256" key="3">
    <source>
        <dbReference type="ARBA" id="ARBA00022676"/>
    </source>
</evidence>
<dbReference type="InterPro" id="IPR029044">
    <property type="entry name" value="Nucleotide-diphossugar_trans"/>
</dbReference>
<dbReference type="PANTHER" id="PTHR48090">
    <property type="entry name" value="UNDECAPRENYL-PHOSPHATE 4-DEOXY-4-FORMAMIDO-L-ARABINOSE TRANSFERASE-RELATED"/>
    <property type="match status" value="1"/>
</dbReference>
<dbReference type="Pfam" id="PF00535">
    <property type="entry name" value="Glycos_transf_2"/>
    <property type="match status" value="1"/>
</dbReference>
<evidence type="ECO:0000313" key="12">
    <source>
        <dbReference type="Proteomes" id="UP000031258"/>
    </source>
</evidence>
<feature type="domain" description="Glycosyltransferase 2-like" evidence="10">
    <location>
        <begin position="9"/>
        <end position="172"/>
    </location>
</feature>
<evidence type="ECO:0000256" key="6">
    <source>
        <dbReference type="ARBA" id="ARBA00022989"/>
    </source>
</evidence>
<evidence type="ECO:0000256" key="5">
    <source>
        <dbReference type="ARBA" id="ARBA00022692"/>
    </source>
</evidence>
<protein>
    <submittedName>
        <fullName evidence="11">Putative glycosyltransferase</fullName>
        <ecNumber evidence="11">2.4.-.-</ecNumber>
    </submittedName>
</protein>
<keyword evidence="2" id="KW-1003">Cell membrane</keyword>
<reference evidence="11 12" key="1">
    <citation type="submission" date="2014-11" db="EMBL/GenBank/DDBJ databases">
        <title>A Rickettsiales Symbiont of Amoebae With Ancient Features.</title>
        <authorList>
            <person name="Schulz F."/>
            <person name="Martijn J."/>
            <person name="Wascher F."/>
            <person name="Kostanjsek R."/>
            <person name="Ettema T.J."/>
            <person name="Horn M."/>
        </authorList>
    </citation>
    <scope>NUCLEOTIDE SEQUENCE [LARGE SCALE GENOMIC DNA]</scope>
    <source>
        <strain evidence="11 12">UWC36</strain>
    </source>
</reference>
<evidence type="ECO:0000256" key="4">
    <source>
        <dbReference type="ARBA" id="ARBA00022679"/>
    </source>
</evidence>
<gene>
    <name evidence="11" type="ORF">NF27_CG00590</name>
</gene>
<dbReference type="PATRIC" id="fig|86105.3.peg.294"/>
<evidence type="ECO:0000313" key="11">
    <source>
        <dbReference type="EMBL" id="KIE05879.1"/>
    </source>
</evidence>
<feature type="transmembrane region" description="Helical" evidence="9">
    <location>
        <begin position="233"/>
        <end position="254"/>
    </location>
</feature>
<feature type="transmembrane region" description="Helical" evidence="9">
    <location>
        <begin position="266"/>
        <end position="292"/>
    </location>
</feature>
<keyword evidence="5 9" id="KW-0812">Transmembrane</keyword>
<proteinExistence type="inferred from homology"/>
<dbReference type="OrthoDB" id="9807795at2"/>
<dbReference type="EMBL" id="JSWE01000058">
    <property type="protein sequence ID" value="KIE05879.1"/>
    <property type="molecule type" value="Genomic_DNA"/>
</dbReference>
<keyword evidence="12" id="KW-1185">Reference proteome</keyword>
<dbReference type="CDD" id="cd04187">
    <property type="entry name" value="DPM1_like_bac"/>
    <property type="match status" value="1"/>
</dbReference>
<dbReference type="SUPFAM" id="SSF53448">
    <property type="entry name" value="Nucleotide-diphospho-sugar transferases"/>
    <property type="match status" value="1"/>
</dbReference>
<evidence type="ECO:0000256" key="2">
    <source>
        <dbReference type="ARBA" id="ARBA00022475"/>
    </source>
</evidence>
<dbReference type="AlphaFoldDB" id="A0A0C1QK12"/>
<keyword evidence="4 11" id="KW-0808">Transferase</keyword>
<dbReference type="GO" id="GO:0005886">
    <property type="term" value="C:plasma membrane"/>
    <property type="evidence" value="ECO:0007669"/>
    <property type="project" value="UniProtKB-SubCell"/>
</dbReference>
<sequence>MRQEVYKISIVIPCYNESQGIKEAYMSIMQTIGHLKKTYEIIFINDGSQDDTIEALNEIYLNHDHIKIIDLTRNFGKEAALTCGLDYASGDIIIPMDADFQDPPELIPSMISLWQQGYDVVLAKRNNREGESFIKKFTAKMFYKLFLKLSKTPLPENTGDFRLMDKKVVEKIKLLREKNRFMKGIFSWVGFKTATITFDRPKRKHGQTSWDYRKLFSFALDGIFSFSTLPLKIWLYIGVMISLFSLSYALFLVLRTIFYGIELPGYASIMVAILFMGGVQLISLGVIGEYIARVYKETKNRPIYLINEVYTKDEEATK</sequence>
<organism evidence="11 12">
    <name type="scientific">Candidatus Jidaibacter acanthamoebae</name>
    <dbReference type="NCBI Taxonomy" id="86105"/>
    <lineage>
        <taxon>Bacteria</taxon>
        <taxon>Pseudomonadati</taxon>
        <taxon>Pseudomonadota</taxon>
        <taxon>Alphaproteobacteria</taxon>
        <taxon>Rickettsiales</taxon>
        <taxon>Candidatus Midichloriaceae</taxon>
        <taxon>Candidatus Jidaibacter</taxon>
    </lineage>
</organism>
<keyword evidence="7 9" id="KW-0472">Membrane</keyword>
<evidence type="ECO:0000256" key="8">
    <source>
        <dbReference type="ARBA" id="ARBA00038152"/>
    </source>
</evidence>
<keyword evidence="3 11" id="KW-0328">Glycosyltransferase</keyword>
<dbReference type="EC" id="2.4.-.-" evidence="11"/>
<dbReference type="STRING" id="86105.NF27_CG00590"/>
<dbReference type="PANTHER" id="PTHR48090:SF1">
    <property type="entry name" value="PROPHAGE BACTOPRENOL GLUCOSYL TRANSFERASE HOMOLOG"/>
    <property type="match status" value="1"/>
</dbReference>
<evidence type="ECO:0000256" key="1">
    <source>
        <dbReference type="ARBA" id="ARBA00004651"/>
    </source>
</evidence>
<dbReference type="Gene3D" id="3.90.550.10">
    <property type="entry name" value="Spore Coat Polysaccharide Biosynthesis Protein SpsA, Chain A"/>
    <property type="match status" value="1"/>
</dbReference>
<dbReference type="Proteomes" id="UP000031258">
    <property type="component" value="Unassembled WGS sequence"/>
</dbReference>
<evidence type="ECO:0000256" key="7">
    <source>
        <dbReference type="ARBA" id="ARBA00023136"/>
    </source>
</evidence>
<evidence type="ECO:0000256" key="9">
    <source>
        <dbReference type="SAM" id="Phobius"/>
    </source>
</evidence>
<dbReference type="InterPro" id="IPR001173">
    <property type="entry name" value="Glyco_trans_2-like"/>
</dbReference>
<comment type="subcellular location">
    <subcellularLocation>
        <location evidence="1">Cell membrane</location>
        <topology evidence="1">Multi-pass membrane protein</topology>
    </subcellularLocation>
</comment>
<evidence type="ECO:0000259" key="10">
    <source>
        <dbReference type="Pfam" id="PF00535"/>
    </source>
</evidence>
<comment type="caution">
    <text evidence="11">The sequence shown here is derived from an EMBL/GenBank/DDBJ whole genome shotgun (WGS) entry which is preliminary data.</text>
</comment>
<dbReference type="FunFam" id="3.90.550.10:FF:000079">
    <property type="entry name" value="Probable glycosyl transferase"/>
    <property type="match status" value="1"/>
</dbReference>